<accession>A0A0F9SLX6</accession>
<dbReference type="EMBL" id="LAZR01000412">
    <property type="protein sequence ID" value="KKN70015.1"/>
    <property type="molecule type" value="Genomic_DNA"/>
</dbReference>
<dbReference type="AlphaFoldDB" id="A0A0F9SLX6"/>
<sequence length="72" mass="8647">MVYHKYSKMPLPECMQQSMFKQILVICPKCKIKKYIFERYFNRSRCVCGSKFKKFKASRFGNSGVRYGLKFI</sequence>
<protein>
    <submittedName>
        <fullName evidence="1">Uncharacterized protein</fullName>
    </submittedName>
</protein>
<organism evidence="1">
    <name type="scientific">marine sediment metagenome</name>
    <dbReference type="NCBI Taxonomy" id="412755"/>
    <lineage>
        <taxon>unclassified sequences</taxon>
        <taxon>metagenomes</taxon>
        <taxon>ecological metagenomes</taxon>
    </lineage>
</organism>
<comment type="caution">
    <text evidence="1">The sequence shown here is derived from an EMBL/GenBank/DDBJ whole genome shotgun (WGS) entry which is preliminary data.</text>
</comment>
<reference evidence="1" key="1">
    <citation type="journal article" date="2015" name="Nature">
        <title>Complex archaea that bridge the gap between prokaryotes and eukaryotes.</title>
        <authorList>
            <person name="Spang A."/>
            <person name="Saw J.H."/>
            <person name="Jorgensen S.L."/>
            <person name="Zaremba-Niedzwiedzka K."/>
            <person name="Martijn J."/>
            <person name="Lind A.E."/>
            <person name="van Eijk R."/>
            <person name="Schleper C."/>
            <person name="Guy L."/>
            <person name="Ettema T.J."/>
        </authorList>
    </citation>
    <scope>NUCLEOTIDE SEQUENCE</scope>
</reference>
<proteinExistence type="predicted"/>
<name>A0A0F9SLX6_9ZZZZ</name>
<gene>
    <name evidence="1" type="ORF">LCGC14_0434620</name>
</gene>
<evidence type="ECO:0000313" key="1">
    <source>
        <dbReference type="EMBL" id="KKN70015.1"/>
    </source>
</evidence>